<reference evidence="3 4" key="1">
    <citation type="submission" date="2020-10" db="EMBL/GenBank/DDBJ databases">
        <title>Genome analysis of Massilia species.</title>
        <authorList>
            <person name="Jung D.-H."/>
        </authorList>
    </citation>
    <scope>NUCLEOTIDE SEQUENCE [LARGE SCALE GENOMIC DNA]</scope>
    <source>
        <strain evidence="4">sipir</strain>
    </source>
</reference>
<gene>
    <name evidence="3" type="ORF">INH39_08170</name>
</gene>
<dbReference type="Pfam" id="PF08808">
    <property type="entry name" value="RES"/>
    <property type="match status" value="1"/>
</dbReference>
<evidence type="ECO:0000313" key="4">
    <source>
        <dbReference type="Proteomes" id="UP000831532"/>
    </source>
</evidence>
<sequence>MSVINLDVGRLLRLSRFPRTEPYWGKRKAYRFDDPAQLYGASYAAQELKVAFAETVLHQKGDFIGGQWVIAEANKPADEHRPGSRTFRKIQGRATAHGHPAG</sequence>
<feature type="domain" description="RES" evidence="2">
    <location>
        <begin position="19"/>
        <end position="63"/>
    </location>
</feature>
<dbReference type="InterPro" id="IPR014914">
    <property type="entry name" value="RES_dom"/>
</dbReference>
<protein>
    <submittedName>
        <fullName evidence="3">RES domain-containing protein</fullName>
    </submittedName>
</protein>
<accession>A0ABY4ADJ6</accession>
<feature type="region of interest" description="Disordered" evidence="1">
    <location>
        <begin position="75"/>
        <end position="102"/>
    </location>
</feature>
<dbReference type="Proteomes" id="UP000831532">
    <property type="component" value="Chromosome"/>
</dbReference>
<evidence type="ECO:0000313" key="3">
    <source>
        <dbReference type="EMBL" id="UOD31646.1"/>
    </source>
</evidence>
<proteinExistence type="predicted"/>
<organism evidence="3 4">
    <name type="scientific">Massilia violaceinigra</name>
    <dbReference type="NCBI Taxonomy" id="2045208"/>
    <lineage>
        <taxon>Bacteria</taxon>
        <taxon>Pseudomonadati</taxon>
        <taxon>Pseudomonadota</taxon>
        <taxon>Betaproteobacteria</taxon>
        <taxon>Burkholderiales</taxon>
        <taxon>Oxalobacteraceae</taxon>
        <taxon>Telluria group</taxon>
        <taxon>Massilia</taxon>
    </lineage>
</organism>
<name>A0ABY4ADJ6_9BURK</name>
<evidence type="ECO:0000256" key="1">
    <source>
        <dbReference type="SAM" id="MobiDB-lite"/>
    </source>
</evidence>
<keyword evidence="4" id="KW-1185">Reference proteome</keyword>
<evidence type="ECO:0000259" key="2">
    <source>
        <dbReference type="Pfam" id="PF08808"/>
    </source>
</evidence>
<dbReference type="EMBL" id="CP063361">
    <property type="protein sequence ID" value="UOD31646.1"/>
    <property type="molecule type" value="Genomic_DNA"/>
</dbReference>